<evidence type="ECO:0000313" key="2">
    <source>
        <dbReference type="Proteomes" id="UP000789706"/>
    </source>
</evidence>
<dbReference type="AlphaFoldDB" id="A0A9N9DVU3"/>
<sequence length="45" mass="5360">TENAEIPELRNKLLKFAEAEVENKRLRQIIKENSRCDAEFKSRIE</sequence>
<feature type="non-terminal residue" evidence="1">
    <location>
        <position position="1"/>
    </location>
</feature>
<proteinExistence type="predicted"/>
<protein>
    <submittedName>
        <fullName evidence="1">7183_t:CDS:1</fullName>
    </submittedName>
</protein>
<keyword evidence="2" id="KW-1185">Reference proteome</keyword>
<gene>
    <name evidence="1" type="ORF">DEBURN_LOCUS11423</name>
</gene>
<dbReference type="EMBL" id="CAJVPK010006289">
    <property type="protein sequence ID" value="CAG8649844.1"/>
    <property type="molecule type" value="Genomic_DNA"/>
</dbReference>
<dbReference type="OrthoDB" id="2439461at2759"/>
<name>A0A9N9DVU3_9GLOM</name>
<dbReference type="Proteomes" id="UP000789706">
    <property type="component" value="Unassembled WGS sequence"/>
</dbReference>
<reference evidence="1" key="1">
    <citation type="submission" date="2021-06" db="EMBL/GenBank/DDBJ databases">
        <authorList>
            <person name="Kallberg Y."/>
            <person name="Tangrot J."/>
            <person name="Rosling A."/>
        </authorList>
    </citation>
    <scope>NUCLEOTIDE SEQUENCE</scope>
    <source>
        <strain evidence="1">AZ414A</strain>
    </source>
</reference>
<comment type="caution">
    <text evidence="1">The sequence shown here is derived from an EMBL/GenBank/DDBJ whole genome shotgun (WGS) entry which is preliminary data.</text>
</comment>
<organism evidence="1 2">
    <name type="scientific">Diversispora eburnea</name>
    <dbReference type="NCBI Taxonomy" id="1213867"/>
    <lineage>
        <taxon>Eukaryota</taxon>
        <taxon>Fungi</taxon>
        <taxon>Fungi incertae sedis</taxon>
        <taxon>Mucoromycota</taxon>
        <taxon>Glomeromycotina</taxon>
        <taxon>Glomeromycetes</taxon>
        <taxon>Diversisporales</taxon>
        <taxon>Diversisporaceae</taxon>
        <taxon>Diversispora</taxon>
    </lineage>
</organism>
<accession>A0A9N9DVU3</accession>
<evidence type="ECO:0000313" key="1">
    <source>
        <dbReference type="EMBL" id="CAG8649844.1"/>
    </source>
</evidence>
<feature type="non-terminal residue" evidence="1">
    <location>
        <position position="45"/>
    </location>
</feature>